<dbReference type="GO" id="GO:0016491">
    <property type="term" value="F:oxidoreductase activity"/>
    <property type="evidence" value="ECO:0007669"/>
    <property type="project" value="UniProtKB-KW"/>
</dbReference>
<evidence type="ECO:0000313" key="3">
    <source>
        <dbReference type="Proteomes" id="UP000215506"/>
    </source>
</evidence>
<sequence>MPDRVVGVVLAAGAGRRFGRPKATVGNWLTTAVDALRDGGCAEVVVVLGAARVPPIPATTTVTAPEWAQGMSASVRTGIGAAQRLDAAYVALHVVDTPDVGADVVARVIEAALAGPSGIARASFAGRPGHPVVIARRHWADLLPTLSGDRGAAAYLRSVRAPTVECGDLATGRDIDEPGDLER</sequence>
<dbReference type="InterPro" id="IPR029044">
    <property type="entry name" value="Nucleotide-diphossugar_trans"/>
</dbReference>
<dbReference type="SUPFAM" id="SSF53448">
    <property type="entry name" value="Nucleotide-diphospho-sugar transferases"/>
    <property type="match status" value="1"/>
</dbReference>
<dbReference type="CDD" id="cd04182">
    <property type="entry name" value="GT_2_like_f"/>
    <property type="match status" value="1"/>
</dbReference>
<proteinExistence type="predicted"/>
<name>A0A231HEK0_9NOCA</name>
<dbReference type="InterPro" id="IPR025877">
    <property type="entry name" value="MobA-like_NTP_Trfase"/>
</dbReference>
<dbReference type="Pfam" id="PF12804">
    <property type="entry name" value="NTP_transf_3"/>
    <property type="match status" value="1"/>
</dbReference>
<organism evidence="2 3">
    <name type="scientific">Nocardia cerradoensis</name>
    <dbReference type="NCBI Taxonomy" id="85688"/>
    <lineage>
        <taxon>Bacteria</taxon>
        <taxon>Bacillati</taxon>
        <taxon>Actinomycetota</taxon>
        <taxon>Actinomycetes</taxon>
        <taxon>Mycobacteriales</taxon>
        <taxon>Nocardiaceae</taxon>
        <taxon>Nocardia</taxon>
    </lineage>
</organism>
<reference evidence="2 3" key="1">
    <citation type="submission" date="2017-07" db="EMBL/GenBank/DDBJ databases">
        <title>First draft Genome Sequence of Nocardia cerradoensis isolated from human infection.</title>
        <authorList>
            <person name="Carrasco G."/>
        </authorList>
    </citation>
    <scope>NUCLEOTIDE SEQUENCE [LARGE SCALE GENOMIC DNA]</scope>
    <source>
        <strain evidence="2 3">CNM20130759</strain>
    </source>
</reference>
<protein>
    <submittedName>
        <fullName evidence="2">Nicotine blue oxidoreductase</fullName>
        <ecNumber evidence="2">1.1.1.328</ecNumber>
    </submittedName>
</protein>
<dbReference type="EC" id="1.1.1.328" evidence="2"/>
<comment type="caution">
    <text evidence="2">The sequence shown here is derived from an EMBL/GenBank/DDBJ whole genome shotgun (WGS) entry which is preliminary data.</text>
</comment>
<feature type="domain" description="MobA-like NTP transferase" evidence="1">
    <location>
        <begin position="7"/>
        <end position="158"/>
    </location>
</feature>
<gene>
    <name evidence="2" type="primary">nboR</name>
    <name evidence="2" type="ORF">B7C42_00473</name>
</gene>
<keyword evidence="3" id="KW-1185">Reference proteome</keyword>
<dbReference type="PANTHER" id="PTHR43777:SF1">
    <property type="entry name" value="MOLYBDENUM COFACTOR CYTIDYLYLTRANSFERASE"/>
    <property type="match status" value="1"/>
</dbReference>
<dbReference type="EMBL" id="NGAF01000001">
    <property type="protein sequence ID" value="OXR47350.1"/>
    <property type="molecule type" value="Genomic_DNA"/>
</dbReference>
<evidence type="ECO:0000259" key="1">
    <source>
        <dbReference type="Pfam" id="PF12804"/>
    </source>
</evidence>
<evidence type="ECO:0000313" key="2">
    <source>
        <dbReference type="EMBL" id="OXR47350.1"/>
    </source>
</evidence>
<dbReference type="Gene3D" id="3.90.550.10">
    <property type="entry name" value="Spore Coat Polysaccharide Biosynthesis Protein SpsA, Chain A"/>
    <property type="match status" value="1"/>
</dbReference>
<keyword evidence="2" id="KW-0560">Oxidoreductase</keyword>
<dbReference type="AlphaFoldDB" id="A0A231HEK0"/>
<dbReference type="RefSeq" id="WP_039782086.1">
    <property type="nucleotide sequence ID" value="NZ_JAAXOR010000003.1"/>
</dbReference>
<dbReference type="Proteomes" id="UP000215506">
    <property type="component" value="Unassembled WGS sequence"/>
</dbReference>
<dbReference type="GO" id="GO:0016779">
    <property type="term" value="F:nucleotidyltransferase activity"/>
    <property type="evidence" value="ECO:0007669"/>
    <property type="project" value="UniProtKB-ARBA"/>
</dbReference>
<dbReference type="PANTHER" id="PTHR43777">
    <property type="entry name" value="MOLYBDENUM COFACTOR CYTIDYLYLTRANSFERASE"/>
    <property type="match status" value="1"/>
</dbReference>
<accession>A0A231HEK0</accession>